<protein>
    <submittedName>
        <fullName evidence="3">Uncharacterized protein LOC108562897</fullName>
    </submittedName>
</protein>
<keyword evidence="2" id="KW-1185">Reference proteome</keyword>
<dbReference type="Proteomes" id="UP000695000">
    <property type="component" value="Unplaced"/>
</dbReference>
<dbReference type="GeneID" id="108562897"/>
<evidence type="ECO:0000256" key="1">
    <source>
        <dbReference type="SAM" id="MobiDB-lite"/>
    </source>
</evidence>
<evidence type="ECO:0000313" key="2">
    <source>
        <dbReference type="Proteomes" id="UP000695000"/>
    </source>
</evidence>
<evidence type="ECO:0000313" key="3">
    <source>
        <dbReference type="RefSeq" id="XP_017776884.1"/>
    </source>
</evidence>
<organism evidence="2 3">
    <name type="scientific">Nicrophorus vespilloides</name>
    <name type="common">Boreal carrion beetle</name>
    <dbReference type="NCBI Taxonomy" id="110193"/>
    <lineage>
        <taxon>Eukaryota</taxon>
        <taxon>Metazoa</taxon>
        <taxon>Ecdysozoa</taxon>
        <taxon>Arthropoda</taxon>
        <taxon>Hexapoda</taxon>
        <taxon>Insecta</taxon>
        <taxon>Pterygota</taxon>
        <taxon>Neoptera</taxon>
        <taxon>Endopterygota</taxon>
        <taxon>Coleoptera</taxon>
        <taxon>Polyphaga</taxon>
        <taxon>Staphyliniformia</taxon>
        <taxon>Silphidae</taxon>
        <taxon>Nicrophorinae</taxon>
        <taxon>Nicrophorus</taxon>
    </lineage>
</organism>
<proteinExistence type="predicted"/>
<feature type="region of interest" description="Disordered" evidence="1">
    <location>
        <begin position="240"/>
        <end position="265"/>
    </location>
</feature>
<gene>
    <name evidence="3" type="primary">LOC108562897</name>
</gene>
<reference evidence="3" key="1">
    <citation type="submission" date="2025-08" db="UniProtKB">
        <authorList>
            <consortium name="RefSeq"/>
        </authorList>
    </citation>
    <scope>IDENTIFICATION</scope>
    <source>
        <tissue evidence="3">Whole Larva</tissue>
    </source>
</reference>
<name>A0ABM1MQN4_NICVS</name>
<accession>A0ABM1MQN4</accession>
<sequence length="324" mass="35812">MTEDNIKPNENFNLNTLELISILKLFGFSVTEENLENSDLNDSTDLTIKISCASGTHTTLVKPKLEISKGSPEKISNVTTTIEKSMINIDLIEKLKKLLIPTVVVINDFDEISQPVITRRYTMDCLKPNNWEFDPNTSPPKSTSSPLGSLSNSSGHLSLSSDSESKLLSNLISISKLAQESVDIYQKNHTYTKKLPKKRISDIKKSSPVVDKPVPLTGSYIKMNSTPTLKLTPKKLSSVINKSNGTTTMDKKKMPPPSRLAFPKARSLGTPTSKLVCKKEDTPRPTNKISMLTKPNLSKLGKADTMISGISRIKTPSRPTKQWL</sequence>
<dbReference type="RefSeq" id="XP_017776884.1">
    <property type="nucleotide sequence ID" value="XM_017921395.1"/>
</dbReference>
<feature type="compositionally biased region" description="Low complexity" evidence="1">
    <location>
        <begin position="134"/>
        <end position="156"/>
    </location>
</feature>
<feature type="region of interest" description="Disordered" evidence="1">
    <location>
        <begin position="132"/>
        <end position="156"/>
    </location>
</feature>